<evidence type="ECO:0000313" key="2">
    <source>
        <dbReference type="EMBL" id="OGD66987.1"/>
    </source>
</evidence>
<keyword evidence="1" id="KW-1133">Transmembrane helix</keyword>
<protein>
    <submittedName>
        <fullName evidence="2">Uncharacterized protein</fullName>
    </submittedName>
</protein>
<evidence type="ECO:0000313" key="3">
    <source>
        <dbReference type="Proteomes" id="UP000179003"/>
    </source>
</evidence>
<proteinExistence type="predicted"/>
<name>A0A1F5EHT5_9BACT</name>
<accession>A0A1F5EHT5</accession>
<dbReference type="AlphaFoldDB" id="A0A1F5EHT5"/>
<organism evidence="2 3">
    <name type="scientific">Candidatus Campbellbacteria bacterium RIFOXYC2_FULL_35_25</name>
    <dbReference type="NCBI Taxonomy" id="1797582"/>
    <lineage>
        <taxon>Bacteria</taxon>
        <taxon>Candidatus Campbelliibacteriota</taxon>
    </lineage>
</organism>
<dbReference type="EMBL" id="MFAE01000010">
    <property type="protein sequence ID" value="OGD66987.1"/>
    <property type="molecule type" value="Genomic_DNA"/>
</dbReference>
<feature type="transmembrane region" description="Helical" evidence="1">
    <location>
        <begin position="9"/>
        <end position="31"/>
    </location>
</feature>
<dbReference type="STRING" id="1797582.A2442_02530"/>
<feature type="transmembrane region" description="Helical" evidence="1">
    <location>
        <begin position="37"/>
        <end position="59"/>
    </location>
</feature>
<evidence type="ECO:0000256" key="1">
    <source>
        <dbReference type="SAM" id="Phobius"/>
    </source>
</evidence>
<sequence>MHVDLKKNTLLKITGFPVFIFDILIAIYFATFTLPDAFTVLIGFFPSGIFFLINIVISISRRKNLDIVDKIFFVACLIYPFLFFLLVMNI</sequence>
<reference evidence="2 3" key="1">
    <citation type="journal article" date="2016" name="Nat. Commun.">
        <title>Thousands of microbial genomes shed light on interconnected biogeochemical processes in an aquifer system.</title>
        <authorList>
            <person name="Anantharaman K."/>
            <person name="Brown C.T."/>
            <person name="Hug L.A."/>
            <person name="Sharon I."/>
            <person name="Castelle C.J."/>
            <person name="Probst A.J."/>
            <person name="Thomas B.C."/>
            <person name="Singh A."/>
            <person name="Wilkins M.J."/>
            <person name="Karaoz U."/>
            <person name="Brodie E.L."/>
            <person name="Williams K.H."/>
            <person name="Hubbard S.S."/>
            <person name="Banfield J.F."/>
        </authorList>
    </citation>
    <scope>NUCLEOTIDE SEQUENCE [LARGE SCALE GENOMIC DNA]</scope>
</reference>
<gene>
    <name evidence="2" type="ORF">A2442_02530</name>
</gene>
<keyword evidence="1" id="KW-0812">Transmembrane</keyword>
<keyword evidence="1" id="KW-0472">Membrane</keyword>
<comment type="caution">
    <text evidence="2">The sequence shown here is derived from an EMBL/GenBank/DDBJ whole genome shotgun (WGS) entry which is preliminary data.</text>
</comment>
<dbReference type="Proteomes" id="UP000179003">
    <property type="component" value="Unassembled WGS sequence"/>
</dbReference>
<feature type="transmembrane region" description="Helical" evidence="1">
    <location>
        <begin position="71"/>
        <end position="88"/>
    </location>
</feature>